<dbReference type="PANTHER" id="PTHR43464">
    <property type="entry name" value="METHYLTRANSFERASE"/>
    <property type="match status" value="1"/>
</dbReference>
<sequence>MNTPNRPAQHGHDQHEPDKAATADEYWEDFYRDRVWSGRVNPLLEREVRDGVALPPGTVLDLGCGEGADALWLARNGWRVRAVDVSATALRRGAEHAAEQGVAEAIEWERHDLARSFPEGTFDLVSAQFLHSPVAADGEREAILARAAEAVAPGGVLLIIGHAGWPTWMEEPPADIEFPTAADVLAALGLPAPGWDVERAGLVSSEVTGPEGQPGRREDCVVRVRRTG</sequence>
<keyword evidence="7" id="KW-1185">Reference proteome</keyword>
<evidence type="ECO:0000259" key="5">
    <source>
        <dbReference type="Pfam" id="PF13649"/>
    </source>
</evidence>
<dbReference type="GO" id="GO:0032259">
    <property type="term" value="P:methylation"/>
    <property type="evidence" value="ECO:0007669"/>
    <property type="project" value="UniProtKB-KW"/>
</dbReference>
<evidence type="ECO:0000313" key="6">
    <source>
        <dbReference type="EMBL" id="OQO94609.1"/>
    </source>
</evidence>
<dbReference type="CDD" id="cd02440">
    <property type="entry name" value="AdoMet_MTases"/>
    <property type="match status" value="1"/>
</dbReference>
<keyword evidence="2 6" id="KW-0808">Transferase</keyword>
<keyword evidence="1 6" id="KW-0489">Methyltransferase</keyword>
<accession>A0A1V9ABV1</accession>
<evidence type="ECO:0000256" key="4">
    <source>
        <dbReference type="SAM" id="MobiDB-lite"/>
    </source>
</evidence>
<dbReference type="InterPro" id="IPR029063">
    <property type="entry name" value="SAM-dependent_MTases_sf"/>
</dbReference>
<evidence type="ECO:0000256" key="2">
    <source>
        <dbReference type="ARBA" id="ARBA00022679"/>
    </source>
</evidence>
<protein>
    <submittedName>
        <fullName evidence="6">SAM-dependent methyltransferase</fullName>
    </submittedName>
</protein>
<evidence type="ECO:0000256" key="1">
    <source>
        <dbReference type="ARBA" id="ARBA00022603"/>
    </source>
</evidence>
<dbReference type="STRING" id="1962155.B1813_00390"/>
<feature type="domain" description="Methyltransferase" evidence="5">
    <location>
        <begin position="59"/>
        <end position="155"/>
    </location>
</feature>
<dbReference type="AlphaFoldDB" id="A0A1V9ABV1"/>
<comment type="caution">
    <text evidence="6">The sequence shown here is derived from an EMBL/GenBank/DDBJ whole genome shotgun (WGS) entry which is preliminary data.</text>
</comment>
<gene>
    <name evidence="6" type="ORF">B1813_00390</name>
</gene>
<evidence type="ECO:0000256" key="3">
    <source>
        <dbReference type="ARBA" id="ARBA00022691"/>
    </source>
</evidence>
<dbReference type="InterPro" id="IPR041698">
    <property type="entry name" value="Methyltransf_25"/>
</dbReference>
<dbReference type="Pfam" id="PF13649">
    <property type="entry name" value="Methyltransf_25"/>
    <property type="match status" value="1"/>
</dbReference>
<dbReference type="Gene3D" id="3.40.50.150">
    <property type="entry name" value="Vaccinia Virus protein VP39"/>
    <property type="match status" value="1"/>
</dbReference>
<organism evidence="6 7">
    <name type="scientific">Saccharomonospora piscinae</name>
    <dbReference type="NCBI Taxonomy" id="687388"/>
    <lineage>
        <taxon>Bacteria</taxon>
        <taxon>Bacillati</taxon>
        <taxon>Actinomycetota</taxon>
        <taxon>Actinomycetes</taxon>
        <taxon>Pseudonocardiales</taxon>
        <taxon>Pseudonocardiaceae</taxon>
        <taxon>Saccharomonospora</taxon>
    </lineage>
</organism>
<dbReference type="EMBL" id="MWIH01000002">
    <property type="protein sequence ID" value="OQO94609.1"/>
    <property type="molecule type" value="Genomic_DNA"/>
</dbReference>
<evidence type="ECO:0000313" key="7">
    <source>
        <dbReference type="Proteomes" id="UP000192591"/>
    </source>
</evidence>
<name>A0A1V9ABV1_SACPI</name>
<feature type="compositionally biased region" description="Basic and acidic residues" evidence="4">
    <location>
        <begin position="10"/>
        <end position="20"/>
    </location>
</feature>
<dbReference type="RefSeq" id="WP_081190054.1">
    <property type="nucleotide sequence ID" value="NZ_MWIH01000002.1"/>
</dbReference>
<reference evidence="6 7" key="1">
    <citation type="submission" date="2017-02" db="EMBL/GenBank/DDBJ databases">
        <title>Draft genome of Saccharomonospora sp. 154.</title>
        <authorList>
            <person name="Alonso-Carmona G.S."/>
            <person name="De La Haba R."/>
            <person name="Vera-Gargallo B."/>
            <person name="Sandoval-Trujillo A.H."/>
            <person name="Ramirez-Duran N."/>
            <person name="Ventosa A."/>
        </authorList>
    </citation>
    <scope>NUCLEOTIDE SEQUENCE [LARGE SCALE GENOMIC DNA]</scope>
    <source>
        <strain evidence="6 7">LRS4.154</strain>
    </source>
</reference>
<dbReference type="GO" id="GO:0008168">
    <property type="term" value="F:methyltransferase activity"/>
    <property type="evidence" value="ECO:0007669"/>
    <property type="project" value="UniProtKB-KW"/>
</dbReference>
<feature type="region of interest" description="Disordered" evidence="4">
    <location>
        <begin position="1"/>
        <end position="20"/>
    </location>
</feature>
<dbReference type="Proteomes" id="UP000192591">
    <property type="component" value="Unassembled WGS sequence"/>
</dbReference>
<proteinExistence type="predicted"/>
<dbReference type="SUPFAM" id="SSF53335">
    <property type="entry name" value="S-adenosyl-L-methionine-dependent methyltransferases"/>
    <property type="match status" value="1"/>
</dbReference>
<dbReference type="PANTHER" id="PTHR43464:SF19">
    <property type="entry name" value="UBIQUINONE BIOSYNTHESIS O-METHYLTRANSFERASE, MITOCHONDRIAL"/>
    <property type="match status" value="1"/>
</dbReference>
<keyword evidence="3" id="KW-0949">S-adenosyl-L-methionine</keyword>